<dbReference type="NCBIfam" id="NF002140">
    <property type="entry name" value="PRK00977.1-4"/>
    <property type="match status" value="1"/>
</dbReference>
<dbReference type="PANTHER" id="PTHR34137">
    <property type="entry name" value="EXODEOXYRIBONUCLEASE 7 SMALL SUBUNIT"/>
    <property type="match status" value="1"/>
</dbReference>
<keyword evidence="5 6" id="KW-0269">Exonuclease</keyword>
<evidence type="ECO:0000256" key="5">
    <source>
        <dbReference type="ARBA" id="ARBA00022839"/>
    </source>
</evidence>
<evidence type="ECO:0000256" key="1">
    <source>
        <dbReference type="ARBA" id="ARBA00009998"/>
    </source>
</evidence>
<dbReference type="NCBIfam" id="TIGR01280">
    <property type="entry name" value="xseB"/>
    <property type="match status" value="1"/>
</dbReference>
<dbReference type="GO" id="GO:0009318">
    <property type="term" value="C:exodeoxyribonuclease VII complex"/>
    <property type="evidence" value="ECO:0007669"/>
    <property type="project" value="UniProtKB-UniRule"/>
</dbReference>
<dbReference type="GO" id="GO:0008855">
    <property type="term" value="F:exodeoxyribonuclease VII activity"/>
    <property type="evidence" value="ECO:0007669"/>
    <property type="project" value="UniProtKB-UniRule"/>
</dbReference>
<keyword evidence="4 6" id="KW-0378">Hydrolase</keyword>
<evidence type="ECO:0000256" key="2">
    <source>
        <dbReference type="ARBA" id="ARBA00022490"/>
    </source>
</evidence>
<comment type="function">
    <text evidence="6">Bidirectionally degrades single-stranded DNA into large acid-insoluble oligonucleotides, which are then degraded further into small acid-soluble oligonucleotides.</text>
</comment>
<organism evidence="7 8">
    <name type="scientific">Candidatus Desulfatibia vada</name>
    <dbReference type="NCBI Taxonomy" id="2841696"/>
    <lineage>
        <taxon>Bacteria</taxon>
        <taxon>Pseudomonadati</taxon>
        <taxon>Thermodesulfobacteriota</taxon>
        <taxon>Desulfobacteria</taxon>
        <taxon>Desulfobacterales</taxon>
        <taxon>Desulfobacterales incertae sedis</taxon>
        <taxon>Candidatus Desulfatibia</taxon>
    </lineage>
</organism>
<sequence length="80" mass="9227">MSKQTFEKAMQKLEQIVQELESGDLPLEKAITKFEEGVKLSKFCSNKLDETEKKVTILMQDTEGNVLEKPFMSENNKKDE</sequence>
<comment type="catalytic activity">
    <reaction evidence="6">
        <text>Exonucleolytic cleavage in either 5'- to 3'- or 3'- to 5'-direction to yield nucleoside 5'-phosphates.</text>
        <dbReference type="EC" id="3.1.11.6"/>
    </reaction>
</comment>
<dbReference type="EMBL" id="JACNIG010000102">
    <property type="protein sequence ID" value="MBC8431018.1"/>
    <property type="molecule type" value="Genomic_DNA"/>
</dbReference>
<dbReference type="SUPFAM" id="SSF116842">
    <property type="entry name" value="XseB-like"/>
    <property type="match status" value="1"/>
</dbReference>
<evidence type="ECO:0000256" key="6">
    <source>
        <dbReference type="HAMAP-Rule" id="MF_00337"/>
    </source>
</evidence>
<evidence type="ECO:0000313" key="7">
    <source>
        <dbReference type="EMBL" id="MBC8431018.1"/>
    </source>
</evidence>
<dbReference type="GO" id="GO:0006308">
    <property type="term" value="P:DNA catabolic process"/>
    <property type="evidence" value="ECO:0007669"/>
    <property type="project" value="UniProtKB-UniRule"/>
</dbReference>
<dbReference type="Gene3D" id="1.10.287.1040">
    <property type="entry name" value="Exonuclease VII, small subunit"/>
    <property type="match status" value="1"/>
</dbReference>
<dbReference type="HAMAP" id="MF_00337">
    <property type="entry name" value="Exonuc_7_S"/>
    <property type="match status" value="1"/>
</dbReference>
<accession>A0A8J6TPJ1</accession>
<dbReference type="Proteomes" id="UP000605201">
    <property type="component" value="Unassembled WGS sequence"/>
</dbReference>
<gene>
    <name evidence="6 7" type="primary">xseB</name>
    <name evidence="7" type="ORF">H8D96_03770</name>
</gene>
<dbReference type="InterPro" id="IPR037004">
    <property type="entry name" value="Exonuc_VII_ssu_sf"/>
</dbReference>
<keyword evidence="2 6" id="KW-0963">Cytoplasm</keyword>
<evidence type="ECO:0000256" key="3">
    <source>
        <dbReference type="ARBA" id="ARBA00022722"/>
    </source>
</evidence>
<dbReference type="PANTHER" id="PTHR34137:SF1">
    <property type="entry name" value="EXODEOXYRIBONUCLEASE 7 SMALL SUBUNIT"/>
    <property type="match status" value="1"/>
</dbReference>
<dbReference type="GO" id="GO:0005829">
    <property type="term" value="C:cytosol"/>
    <property type="evidence" value="ECO:0007669"/>
    <property type="project" value="TreeGrafter"/>
</dbReference>
<protein>
    <recommendedName>
        <fullName evidence="6">Exodeoxyribonuclease 7 small subunit</fullName>
        <ecNumber evidence="6">3.1.11.6</ecNumber>
    </recommendedName>
    <alternativeName>
        <fullName evidence="6">Exodeoxyribonuclease VII small subunit</fullName>
        <shortName evidence="6">Exonuclease VII small subunit</shortName>
    </alternativeName>
</protein>
<comment type="subcellular location">
    <subcellularLocation>
        <location evidence="6">Cytoplasm</location>
    </subcellularLocation>
</comment>
<comment type="similarity">
    <text evidence="1 6">Belongs to the XseB family.</text>
</comment>
<dbReference type="Pfam" id="PF02609">
    <property type="entry name" value="Exonuc_VII_S"/>
    <property type="match status" value="1"/>
</dbReference>
<comment type="subunit">
    <text evidence="6">Heterooligomer composed of large and small subunits.</text>
</comment>
<dbReference type="AlphaFoldDB" id="A0A8J6TPJ1"/>
<reference evidence="7 8" key="1">
    <citation type="submission" date="2020-08" db="EMBL/GenBank/DDBJ databases">
        <title>Bridging the membrane lipid divide: bacteria of the FCB group superphylum have the potential to synthesize archaeal ether lipids.</title>
        <authorList>
            <person name="Villanueva L."/>
            <person name="Von Meijenfeldt F.A.B."/>
            <person name="Westbye A.B."/>
            <person name="Yadav S."/>
            <person name="Hopmans E.C."/>
            <person name="Dutilh B.E."/>
            <person name="Sinninghe Damste J.S."/>
        </authorList>
    </citation>
    <scope>NUCLEOTIDE SEQUENCE [LARGE SCALE GENOMIC DNA]</scope>
    <source>
        <strain evidence="7">NIOZ-UU17</strain>
    </source>
</reference>
<dbReference type="InterPro" id="IPR003761">
    <property type="entry name" value="Exonuc_VII_S"/>
</dbReference>
<evidence type="ECO:0000256" key="4">
    <source>
        <dbReference type="ARBA" id="ARBA00022801"/>
    </source>
</evidence>
<keyword evidence="3 6" id="KW-0540">Nuclease</keyword>
<proteinExistence type="inferred from homology"/>
<name>A0A8J6TPJ1_9BACT</name>
<dbReference type="EC" id="3.1.11.6" evidence="6"/>
<comment type="caution">
    <text evidence="7">The sequence shown here is derived from an EMBL/GenBank/DDBJ whole genome shotgun (WGS) entry which is preliminary data.</text>
</comment>
<evidence type="ECO:0000313" key="8">
    <source>
        <dbReference type="Proteomes" id="UP000605201"/>
    </source>
</evidence>